<proteinExistence type="predicted"/>
<keyword evidence="3" id="KW-1185">Reference proteome</keyword>
<dbReference type="Gene3D" id="1.10.150.650">
    <property type="match status" value="1"/>
</dbReference>
<comment type="caution">
    <text evidence="2">The sequence shown here is derived from an EMBL/GenBank/DDBJ whole genome shotgun (WGS) entry which is preliminary data.</text>
</comment>
<dbReference type="Proteomes" id="UP000316181">
    <property type="component" value="Unassembled WGS sequence"/>
</dbReference>
<dbReference type="InterPro" id="IPR003141">
    <property type="entry name" value="Pol/His_phosphatase_N"/>
</dbReference>
<dbReference type="InterPro" id="IPR004013">
    <property type="entry name" value="PHP_dom"/>
</dbReference>
<evidence type="ECO:0000313" key="2">
    <source>
        <dbReference type="EMBL" id="TQK77158.1"/>
    </source>
</evidence>
<evidence type="ECO:0000259" key="1">
    <source>
        <dbReference type="SMART" id="SM00481"/>
    </source>
</evidence>
<dbReference type="InterPro" id="IPR052018">
    <property type="entry name" value="PHP_domain"/>
</dbReference>
<accession>A0A542SRE1</accession>
<dbReference type="CDD" id="cd07438">
    <property type="entry name" value="PHP_HisPPase_AMP"/>
    <property type="match status" value="1"/>
</dbReference>
<sequence>MGSQNHHPSGEFRADLHTHSTASDGTTSPRDVVAAAAAAGLDAVGITDHDTTAGWAEAARAAASCGVTLVRGAEISSAMEKMSVHMLGYLFDPDNADLRREFELVRSDRVTRAERMVDNIAADLPLTWQDVLEQTPQGATVGRPHIADALVAKGIVRDRDEAFADILAAHGRYFVRHYAIDSVRAVELVRAAGGVPVIAHPGATIRGKTLSTNALEQLVEAGLLGIEVYHRDHDAKERVRLRDFARRHDLIVTGSSDYHGAGKKNRLGENLTEPVMVKRIAAAAGVPVLGRLPQ</sequence>
<dbReference type="SUPFAM" id="SSF89550">
    <property type="entry name" value="PHP domain-like"/>
    <property type="match status" value="1"/>
</dbReference>
<gene>
    <name evidence="2" type="ORF">FB389_1873</name>
</gene>
<dbReference type="InterPro" id="IPR016195">
    <property type="entry name" value="Pol/histidinol_Pase-like"/>
</dbReference>
<evidence type="ECO:0000313" key="3">
    <source>
        <dbReference type="Proteomes" id="UP000316181"/>
    </source>
</evidence>
<protein>
    <recommendedName>
        <fullName evidence="1">Polymerase/histidinol phosphatase N-terminal domain-containing protein</fullName>
    </recommendedName>
</protein>
<reference evidence="2 3" key="1">
    <citation type="submission" date="2019-06" db="EMBL/GenBank/DDBJ databases">
        <title>Sequencing the genomes of 1000 actinobacteria strains.</title>
        <authorList>
            <person name="Klenk H.-P."/>
        </authorList>
    </citation>
    <scope>NUCLEOTIDE SEQUENCE [LARGE SCALE GENOMIC DNA]</scope>
    <source>
        <strain evidence="2 3">DSM 10596</strain>
    </source>
</reference>
<dbReference type="RefSeq" id="WP_142112933.1">
    <property type="nucleotide sequence ID" value="NZ_BAAATB010000006.1"/>
</dbReference>
<feature type="domain" description="Polymerase/histidinol phosphatase N-terminal" evidence="1">
    <location>
        <begin position="14"/>
        <end position="79"/>
    </location>
</feature>
<dbReference type="GO" id="GO:0035312">
    <property type="term" value="F:5'-3' DNA exonuclease activity"/>
    <property type="evidence" value="ECO:0007669"/>
    <property type="project" value="TreeGrafter"/>
</dbReference>
<name>A0A542SRE1_9MICO</name>
<dbReference type="AlphaFoldDB" id="A0A542SRE1"/>
<dbReference type="Gene3D" id="3.20.20.140">
    <property type="entry name" value="Metal-dependent hydrolases"/>
    <property type="match status" value="1"/>
</dbReference>
<organism evidence="2 3">
    <name type="scientific">Rarobacter incanus</name>
    <dbReference type="NCBI Taxonomy" id="153494"/>
    <lineage>
        <taxon>Bacteria</taxon>
        <taxon>Bacillati</taxon>
        <taxon>Actinomycetota</taxon>
        <taxon>Actinomycetes</taxon>
        <taxon>Micrococcales</taxon>
        <taxon>Rarobacteraceae</taxon>
        <taxon>Rarobacter</taxon>
    </lineage>
</organism>
<dbReference type="GO" id="GO:0004534">
    <property type="term" value="F:5'-3' RNA exonuclease activity"/>
    <property type="evidence" value="ECO:0007669"/>
    <property type="project" value="TreeGrafter"/>
</dbReference>
<dbReference type="OrthoDB" id="9804333at2"/>
<dbReference type="PANTHER" id="PTHR42924">
    <property type="entry name" value="EXONUCLEASE"/>
    <property type="match status" value="1"/>
</dbReference>
<dbReference type="EMBL" id="VFNV01000001">
    <property type="protein sequence ID" value="TQK77158.1"/>
    <property type="molecule type" value="Genomic_DNA"/>
</dbReference>
<dbReference type="Pfam" id="PF02811">
    <property type="entry name" value="PHP"/>
    <property type="match status" value="1"/>
</dbReference>
<dbReference type="SMART" id="SM00481">
    <property type="entry name" value="POLIIIAc"/>
    <property type="match status" value="1"/>
</dbReference>
<dbReference type="PANTHER" id="PTHR42924:SF3">
    <property type="entry name" value="POLYMERASE_HISTIDINOL PHOSPHATASE N-TERMINAL DOMAIN-CONTAINING PROTEIN"/>
    <property type="match status" value="1"/>
</dbReference>